<comment type="similarity">
    <text evidence="6">Belongs to the AP2/ERF transcription factor family. ERF subfamily.</text>
</comment>
<comment type="caution">
    <text evidence="8">The sequence shown here is derived from an EMBL/GenBank/DDBJ whole genome shotgun (WGS) entry which is preliminary data.</text>
</comment>
<evidence type="ECO:0000256" key="3">
    <source>
        <dbReference type="ARBA" id="ARBA00023125"/>
    </source>
</evidence>
<dbReference type="GO" id="GO:0003677">
    <property type="term" value="F:DNA binding"/>
    <property type="evidence" value="ECO:0007669"/>
    <property type="project" value="UniProtKB-KW"/>
</dbReference>
<dbReference type="GO" id="GO:0009873">
    <property type="term" value="P:ethylene-activated signaling pathway"/>
    <property type="evidence" value="ECO:0007669"/>
    <property type="project" value="InterPro"/>
</dbReference>
<dbReference type="Pfam" id="PF00847">
    <property type="entry name" value="AP2"/>
    <property type="match status" value="1"/>
</dbReference>
<dbReference type="InterPro" id="IPR036955">
    <property type="entry name" value="AP2/ERF_dom_sf"/>
</dbReference>
<proteinExistence type="inferred from homology"/>
<evidence type="ECO:0000313" key="9">
    <source>
        <dbReference type="Proteomes" id="UP000323000"/>
    </source>
</evidence>
<dbReference type="Gene3D" id="3.30.730.10">
    <property type="entry name" value="AP2/ERF domain"/>
    <property type="match status" value="1"/>
</dbReference>
<dbReference type="CDD" id="cd00018">
    <property type="entry name" value="AP2"/>
    <property type="match status" value="1"/>
</dbReference>
<dbReference type="EMBL" id="VAHF01000002">
    <property type="protein sequence ID" value="TXG68507.1"/>
    <property type="molecule type" value="Genomic_DNA"/>
</dbReference>
<dbReference type="PROSITE" id="PS51032">
    <property type="entry name" value="AP2_ERF"/>
    <property type="match status" value="1"/>
</dbReference>
<dbReference type="Gene3D" id="3.50.30.30">
    <property type="match status" value="1"/>
</dbReference>
<keyword evidence="3" id="KW-0238">DNA-binding</keyword>
<reference evidence="9" key="1">
    <citation type="journal article" date="2019" name="Gigascience">
        <title>De novo genome assembly of the endangered Acer yangbiense, a plant species with extremely small populations endemic to Yunnan Province, China.</title>
        <authorList>
            <person name="Yang J."/>
            <person name="Wariss H.M."/>
            <person name="Tao L."/>
            <person name="Zhang R."/>
            <person name="Yun Q."/>
            <person name="Hollingsworth P."/>
            <person name="Dao Z."/>
            <person name="Luo G."/>
            <person name="Guo H."/>
            <person name="Ma Y."/>
            <person name="Sun W."/>
        </authorList>
    </citation>
    <scope>NUCLEOTIDE SEQUENCE [LARGE SCALE GENOMIC DNA]</scope>
    <source>
        <strain evidence="9">cv. Malutang</strain>
    </source>
</reference>
<sequence length="404" mass="44136">MGSSYMLGISNSHLLADEVIRISRRRDVSGVVKDGDAVDVLFVVQILESVVDVLFVVQILESVGKGAVIKGCPSKGMGVGEGKLKPSLILHCVEALTLVVIGLSIIRFLSYHYLWYYRSSICKAINYGVDIISAYVGNDDPISQTISNTAPSLITVGAAAVDRGFPPAITLGNIALWMVLQDWSSATIRSALVTTGDSVKRATVATAMAAIFFPENDNDDGGERTEKKYRGVRQGRNGNWAAEIRDTKNKRRKWLGTFATAEDAAGAYDEAAIRFRGVKTKLNFPVSNYNVEEILRLQQMDNETDRGKGNAFEALVGVTAAIVEWITLLEWSCDCLDADRRRASIGGEGRWLRPALRDRGGVIARGGFFAYGGVASRQIMVAPSTSLREKTSRSWISFVIKRTN</sequence>
<dbReference type="GO" id="GO:0006508">
    <property type="term" value="P:proteolysis"/>
    <property type="evidence" value="ECO:0007669"/>
    <property type="project" value="InterPro"/>
</dbReference>
<dbReference type="InterPro" id="IPR044808">
    <property type="entry name" value="ERF_plant"/>
</dbReference>
<evidence type="ECO:0000256" key="6">
    <source>
        <dbReference type="ARBA" id="ARBA00024343"/>
    </source>
</evidence>
<evidence type="ECO:0000256" key="2">
    <source>
        <dbReference type="ARBA" id="ARBA00023015"/>
    </source>
</evidence>
<evidence type="ECO:0000313" key="8">
    <source>
        <dbReference type="EMBL" id="TXG68507.1"/>
    </source>
</evidence>
<keyword evidence="4" id="KW-0804">Transcription</keyword>
<dbReference type="PANTHER" id="PTHR31190">
    <property type="entry name" value="DNA-BINDING DOMAIN"/>
    <property type="match status" value="1"/>
</dbReference>
<keyword evidence="5" id="KW-0539">Nucleus</keyword>
<organism evidence="8 9">
    <name type="scientific">Acer yangbiense</name>
    <dbReference type="NCBI Taxonomy" id="1000413"/>
    <lineage>
        <taxon>Eukaryota</taxon>
        <taxon>Viridiplantae</taxon>
        <taxon>Streptophyta</taxon>
        <taxon>Embryophyta</taxon>
        <taxon>Tracheophyta</taxon>
        <taxon>Spermatophyta</taxon>
        <taxon>Magnoliopsida</taxon>
        <taxon>eudicotyledons</taxon>
        <taxon>Gunneridae</taxon>
        <taxon>Pentapetalae</taxon>
        <taxon>rosids</taxon>
        <taxon>malvids</taxon>
        <taxon>Sapindales</taxon>
        <taxon>Sapindaceae</taxon>
        <taxon>Hippocastanoideae</taxon>
        <taxon>Acereae</taxon>
        <taxon>Acer</taxon>
    </lineage>
</organism>
<evidence type="ECO:0000259" key="7">
    <source>
        <dbReference type="PROSITE" id="PS51032"/>
    </source>
</evidence>
<dbReference type="Gene3D" id="3.40.50.200">
    <property type="entry name" value="Peptidase S8/S53 domain"/>
    <property type="match status" value="1"/>
</dbReference>
<dbReference type="InterPro" id="IPR036852">
    <property type="entry name" value="Peptidase_S8/S53_dom_sf"/>
</dbReference>
<name>A0A5C7IGR8_9ROSI</name>
<keyword evidence="2" id="KW-0805">Transcription regulation</keyword>
<dbReference type="PRINTS" id="PR00367">
    <property type="entry name" value="ETHRSPELEMNT"/>
</dbReference>
<evidence type="ECO:0000256" key="1">
    <source>
        <dbReference type="ARBA" id="ARBA00004123"/>
    </source>
</evidence>
<dbReference type="SUPFAM" id="SSF54171">
    <property type="entry name" value="DNA-binding domain"/>
    <property type="match status" value="1"/>
</dbReference>
<feature type="domain" description="AP2/ERF" evidence="7">
    <location>
        <begin position="228"/>
        <end position="285"/>
    </location>
</feature>
<comment type="subcellular location">
    <subcellularLocation>
        <location evidence="1">Nucleus</location>
    </subcellularLocation>
</comment>
<dbReference type="OrthoDB" id="49610at2759"/>
<dbReference type="GO" id="GO:0005634">
    <property type="term" value="C:nucleus"/>
    <property type="evidence" value="ECO:0007669"/>
    <property type="project" value="UniProtKB-SubCell"/>
</dbReference>
<dbReference type="AlphaFoldDB" id="A0A5C7IGR8"/>
<evidence type="ECO:0000256" key="5">
    <source>
        <dbReference type="ARBA" id="ARBA00023242"/>
    </source>
</evidence>
<accession>A0A5C7IGR8</accession>
<dbReference type="SMART" id="SM00380">
    <property type="entry name" value="AP2"/>
    <property type="match status" value="1"/>
</dbReference>
<dbReference type="InterPro" id="IPR016177">
    <property type="entry name" value="DNA-bd_dom_sf"/>
</dbReference>
<gene>
    <name evidence="8" type="ORF">EZV62_003442</name>
</gene>
<evidence type="ECO:0000256" key="4">
    <source>
        <dbReference type="ARBA" id="ARBA00023163"/>
    </source>
</evidence>
<keyword evidence="9" id="KW-1185">Reference proteome</keyword>
<dbReference type="GO" id="GO:0004252">
    <property type="term" value="F:serine-type endopeptidase activity"/>
    <property type="evidence" value="ECO:0007669"/>
    <property type="project" value="InterPro"/>
</dbReference>
<dbReference type="Proteomes" id="UP000323000">
    <property type="component" value="Chromosome 2"/>
</dbReference>
<protein>
    <recommendedName>
        <fullName evidence="7">AP2/ERF domain-containing protein</fullName>
    </recommendedName>
</protein>
<dbReference type="GO" id="GO:0003700">
    <property type="term" value="F:DNA-binding transcription factor activity"/>
    <property type="evidence" value="ECO:0007669"/>
    <property type="project" value="InterPro"/>
</dbReference>
<dbReference type="InterPro" id="IPR001471">
    <property type="entry name" value="AP2/ERF_dom"/>
</dbReference>